<sequence length="536" mass="57737">MLRLQARKVILVLLVLIFGCGLAVPNLFSPETRQAIEQGAPSWIPRFLLPIHAMTLGLDLQGGSHVLLEIDRADLIRGQVTQLRDDVRRILREERISFQGGIVTTQRGAQVRVSDAAERAKLLPKLRELAQPIGTLGAFGPSGNSSIDITEQPDGLVQLSLTEAGINERVRRATEQAIEVIRRRIDETGTKEPSIQRQGLDRILVQVPGLQDPQQLKELLGRTAKLQFRLLAEQNSGDVDMLPSKDSGGQLVPVSRQVIVEGADLIDAQPAFDQRTGQPIVNFRFNIRGAQRFGQATTENLGRALAIVLDNEVISAPVIQSPITGGSGQISGNFTPKSVNDLAILLRAGALPAKMTIVEERTVGPGLGADSIRAGKLATLIATVLVILYMIGNYGLFGIIASVALLVHVCLILGLMSLLGATMTLPGIAGIVLTIGTAVDSNVLIYERMREESHLGRSLVSALEAGFQRAFATIIDSNVTMLIAAVALFTLGSGPVRGFAVVFILGILTTVITAVTLTRMLIAVWYRWARPKALPF</sequence>
<keyword evidence="8 10" id="KW-0811">Translocation</keyword>
<dbReference type="NCBIfam" id="TIGR00916">
    <property type="entry name" value="2A0604s01"/>
    <property type="match status" value="1"/>
</dbReference>
<proteinExistence type="inferred from homology"/>
<evidence type="ECO:0000256" key="4">
    <source>
        <dbReference type="ARBA" id="ARBA00022519"/>
    </source>
</evidence>
<dbReference type="GO" id="GO:0065002">
    <property type="term" value="P:intracellular protein transmembrane transport"/>
    <property type="evidence" value="ECO:0007669"/>
    <property type="project" value="UniProtKB-UniRule"/>
</dbReference>
<comment type="similarity">
    <text evidence="10">Belongs to the SecD/SecF family. SecD subfamily.</text>
</comment>
<comment type="subunit">
    <text evidence="10">Forms a complex with SecF. Part of the essential Sec protein translocation apparatus which comprises SecA, SecYEG and auxiliary proteins SecDF-YajC and YidC.</text>
</comment>
<dbReference type="PANTHER" id="PTHR30081:SF1">
    <property type="entry name" value="PROTEIN TRANSLOCASE SUBUNIT SECD"/>
    <property type="match status" value="1"/>
</dbReference>
<keyword evidence="3 10" id="KW-1003">Cell membrane</keyword>
<comment type="caution">
    <text evidence="10">Lacks conserved residue(s) required for the propagation of feature annotation.</text>
</comment>
<feature type="domain" description="Protein translocase subunit SecDF P1" evidence="12">
    <location>
        <begin position="175"/>
        <end position="232"/>
    </location>
</feature>
<keyword evidence="15" id="KW-1185">Reference proteome</keyword>
<evidence type="ECO:0000256" key="3">
    <source>
        <dbReference type="ARBA" id="ARBA00022475"/>
    </source>
</evidence>
<protein>
    <recommendedName>
        <fullName evidence="10">Protein translocase subunit SecD</fullName>
    </recommendedName>
</protein>
<dbReference type="PANTHER" id="PTHR30081">
    <property type="entry name" value="PROTEIN-EXPORT MEMBRANE PROTEIN SEC"/>
    <property type="match status" value="1"/>
</dbReference>
<feature type="transmembrane region" description="Helical" evidence="10">
    <location>
        <begin position="467"/>
        <end position="492"/>
    </location>
</feature>
<dbReference type="Gene3D" id="3.30.70.3400">
    <property type="match status" value="2"/>
</dbReference>
<evidence type="ECO:0000256" key="8">
    <source>
        <dbReference type="ARBA" id="ARBA00023010"/>
    </source>
</evidence>
<dbReference type="FunFam" id="1.20.1640.10:FF:000004">
    <property type="entry name" value="Protein translocase subunit SecD"/>
    <property type="match status" value="1"/>
</dbReference>
<dbReference type="GO" id="GO:0006605">
    <property type="term" value="P:protein targeting"/>
    <property type="evidence" value="ECO:0007669"/>
    <property type="project" value="UniProtKB-UniRule"/>
</dbReference>
<dbReference type="Pfam" id="PF07549">
    <property type="entry name" value="Sec_GG"/>
    <property type="match status" value="1"/>
</dbReference>
<organism evidence="14 15">
    <name type="scientific">Bosea caraganae</name>
    <dbReference type="NCBI Taxonomy" id="2763117"/>
    <lineage>
        <taxon>Bacteria</taxon>
        <taxon>Pseudomonadati</taxon>
        <taxon>Pseudomonadota</taxon>
        <taxon>Alphaproteobacteria</taxon>
        <taxon>Hyphomicrobiales</taxon>
        <taxon>Boseaceae</taxon>
        <taxon>Bosea</taxon>
    </lineage>
</organism>
<dbReference type="NCBIfam" id="TIGR01129">
    <property type="entry name" value="secD"/>
    <property type="match status" value="1"/>
</dbReference>
<dbReference type="EMBL" id="QQTP01000001">
    <property type="protein sequence ID" value="RDJ29653.1"/>
    <property type="molecule type" value="Genomic_DNA"/>
</dbReference>
<dbReference type="Gene3D" id="3.30.1360.200">
    <property type="match status" value="1"/>
</dbReference>
<dbReference type="FunFam" id="3.30.1360.200:FF:000002">
    <property type="entry name" value="Preprotein translocase subunit SecD"/>
    <property type="match status" value="1"/>
</dbReference>
<dbReference type="Pfam" id="PF22599">
    <property type="entry name" value="SecDF_P1_head"/>
    <property type="match status" value="1"/>
</dbReference>
<evidence type="ECO:0000259" key="11">
    <source>
        <dbReference type="Pfam" id="PF02355"/>
    </source>
</evidence>
<keyword evidence="9 10" id="KW-0472">Membrane</keyword>
<keyword evidence="5 10" id="KW-0812">Transmembrane</keyword>
<feature type="domain" description="SecDF P1 head subdomain" evidence="13">
    <location>
        <begin position="242"/>
        <end position="353"/>
    </location>
</feature>
<dbReference type="InterPro" id="IPR048631">
    <property type="entry name" value="SecD_1st"/>
</dbReference>
<dbReference type="InterPro" id="IPR054384">
    <property type="entry name" value="SecDF_P1_head"/>
</dbReference>
<dbReference type="InterPro" id="IPR048634">
    <property type="entry name" value="SecD_SecF_C"/>
</dbReference>
<dbReference type="SUPFAM" id="SSF82866">
    <property type="entry name" value="Multidrug efflux transporter AcrB transmembrane domain"/>
    <property type="match status" value="1"/>
</dbReference>
<dbReference type="GO" id="GO:0005886">
    <property type="term" value="C:plasma membrane"/>
    <property type="evidence" value="ECO:0007669"/>
    <property type="project" value="UniProtKB-SubCell"/>
</dbReference>
<evidence type="ECO:0000259" key="13">
    <source>
        <dbReference type="Pfam" id="PF22599"/>
    </source>
</evidence>
<evidence type="ECO:0000256" key="7">
    <source>
        <dbReference type="ARBA" id="ARBA00022989"/>
    </source>
</evidence>
<evidence type="ECO:0000256" key="1">
    <source>
        <dbReference type="ARBA" id="ARBA00004651"/>
    </source>
</evidence>
<dbReference type="Gene3D" id="1.20.1640.10">
    <property type="entry name" value="Multidrug efflux transporter AcrB transmembrane domain"/>
    <property type="match status" value="1"/>
</dbReference>
<name>A0A370LCF2_9HYPH</name>
<evidence type="ECO:0000256" key="5">
    <source>
        <dbReference type="ARBA" id="ARBA00022692"/>
    </source>
</evidence>
<dbReference type="InterPro" id="IPR005791">
    <property type="entry name" value="SecD"/>
</dbReference>
<feature type="domain" description="Protein export membrane protein SecD/SecF C-terminal" evidence="11">
    <location>
        <begin position="354"/>
        <end position="526"/>
    </location>
</feature>
<feature type="transmembrane region" description="Helical" evidence="10">
    <location>
        <begin position="498"/>
        <end position="526"/>
    </location>
</feature>
<keyword evidence="2 10" id="KW-0813">Transport</keyword>
<dbReference type="OrthoDB" id="9805019at2"/>
<dbReference type="InterPro" id="IPR022646">
    <property type="entry name" value="SecD/SecF_CS"/>
</dbReference>
<dbReference type="GO" id="GO:0043952">
    <property type="term" value="P:protein transport by the Sec complex"/>
    <property type="evidence" value="ECO:0007669"/>
    <property type="project" value="UniProtKB-UniRule"/>
</dbReference>
<evidence type="ECO:0000313" key="15">
    <source>
        <dbReference type="Proteomes" id="UP000255207"/>
    </source>
</evidence>
<reference evidence="15" key="1">
    <citation type="submission" date="2018-07" db="EMBL/GenBank/DDBJ databases">
        <authorList>
            <person name="Safronova V.I."/>
            <person name="Chirak E.R."/>
            <person name="Sazanova A.L."/>
        </authorList>
    </citation>
    <scope>NUCLEOTIDE SEQUENCE [LARGE SCALE GENOMIC DNA]</scope>
    <source>
        <strain evidence="15">RCAM04685</strain>
    </source>
</reference>
<dbReference type="PROSITE" id="PS51257">
    <property type="entry name" value="PROKAR_LIPOPROTEIN"/>
    <property type="match status" value="1"/>
</dbReference>
<keyword evidence="4" id="KW-0997">Cell inner membrane</keyword>
<evidence type="ECO:0000313" key="14">
    <source>
        <dbReference type="EMBL" id="RDJ29653.1"/>
    </source>
</evidence>
<dbReference type="InterPro" id="IPR022813">
    <property type="entry name" value="SecD/SecF_arch_bac"/>
</dbReference>
<dbReference type="Proteomes" id="UP000255207">
    <property type="component" value="Unassembled WGS sequence"/>
</dbReference>
<dbReference type="RefSeq" id="WP_114827765.1">
    <property type="nucleotide sequence ID" value="NZ_QQTO01000019.1"/>
</dbReference>
<dbReference type="InterPro" id="IPR055344">
    <property type="entry name" value="SecD_SecF_C_bact"/>
</dbReference>
<dbReference type="Pfam" id="PF02355">
    <property type="entry name" value="SecD_SecF_C"/>
    <property type="match status" value="1"/>
</dbReference>
<comment type="caution">
    <text evidence="14">The sequence shown here is derived from an EMBL/GenBank/DDBJ whole genome shotgun (WGS) entry which is preliminary data.</text>
</comment>
<evidence type="ECO:0000256" key="10">
    <source>
        <dbReference type="HAMAP-Rule" id="MF_01463"/>
    </source>
</evidence>
<dbReference type="Pfam" id="PF21760">
    <property type="entry name" value="SecD_1st"/>
    <property type="match status" value="1"/>
</dbReference>
<evidence type="ECO:0000256" key="6">
    <source>
        <dbReference type="ARBA" id="ARBA00022927"/>
    </source>
</evidence>
<dbReference type="HAMAP" id="MF_01463_B">
    <property type="entry name" value="SecD_B"/>
    <property type="match status" value="1"/>
</dbReference>
<gene>
    <name evidence="10 14" type="primary">secD</name>
    <name evidence="14" type="ORF">DWE98_03725</name>
</gene>
<comment type="function">
    <text evidence="10">Part of the Sec protein translocase complex. Interacts with the SecYEG preprotein conducting channel. SecDF uses the proton motive force (PMF) to complete protein translocation after the ATP-dependent function of SecA.</text>
</comment>
<dbReference type="GO" id="GO:0015450">
    <property type="term" value="F:protein-transporting ATPase activity"/>
    <property type="evidence" value="ECO:0007669"/>
    <property type="project" value="InterPro"/>
</dbReference>
<accession>A0A370LCF2</accession>
<dbReference type="AlphaFoldDB" id="A0A370LCF2"/>
<keyword evidence="7 10" id="KW-1133">Transmembrane helix</keyword>
<evidence type="ECO:0000256" key="2">
    <source>
        <dbReference type="ARBA" id="ARBA00022448"/>
    </source>
</evidence>
<evidence type="ECO:0000259" key="12">
    <source>
        <dbReference type="Pfam" id="PF21760"/>
    </source>
</evidence>
<evidence type="ECO:0000256" key="9">
    <source>
        <dbReference type="ARBA" id="ARBA00023136"/>
    </source>
</evidence>
<comment type="subcellular location">
    <subcellularLocation>
        <location evidence="1 10">Cell membrane</location>
        <topology evidence="1 10">Multi-pass membrane protein</topology>
    </subcellularLocation>
</comment>
<feature type="transmembrane region" description="Helical" evidence="10">
    <location>
        <begin position="425"/>
        <end position="446"/>
    </location>
</feature>
<keyword evidence="6 10" id="KW-0653">Protein transport</keyword>